<comment type="caution">
    <text evidence="1">The sequence shown here is derived from an EMBL/GenBank/DDBJ whole genome shotgun (WGS) entry which is preliminary data.</text>
</comment>
<organism evidence="1 2">
    <name type="scientific">Parerythrobacter lacustris</name>
    <dbReference type="NCBI Taxonomy" id="2969984"/>
    <lineage>
        <taxon>Bacteria</taxon>
        <taxon>Pseudomonadati</taxon>
        <taxon>Pseudomonadota</taxon>
        <taxon>Alphaproteobacteria</taxon>
        <taxon>Sphingomonadales</taxon>
        <taxon>Erythrobacteraceae</taxon>
        <taxon>Parerythrobacter</taxon>
    </lineage>
</organism>
<dbReference type="Proteomes" id="UP001206067">
    <property type="component" value="Unassembled WGS sequence"/>
</dbReference>
<proteinExistence type="predicted"/>
<evidence type="ECO:0000313" key="1">
    <source>
        <dbReference type="EMBL" id="MCR2833945.1"/>
    </source>
</evidence>
<reference evidence="1 2" key="1">
    <citation type="submission" date="2022-08" db="EMBL/GenBank/DDBJ databases">
        <title>Polyphasic taxonomy analysis of Qipengyuania sp.RS5-5.</title>
        <authorList>
            <person name="Xamxidin M."/>
            <person name="Wu M."/>
        </authorList>
    </citation>
    <scope>NUCLEOTIDE SEQUENCE [LARGE SCALE GENOMIC DNA]</scope>
    <source>
        <strain evidence="1 2">RS5-5</strain>
    </source>
</reference>
<name>A0ABT1XQK9_9SPHN</name>
<gene>
    <name evidence="1" type="ORF">NSO95_08295</name>
</gene>
<evidence type="ECO:0000313" key="2">
    <source>
        <dbReference type="Proteomes" id="UP001206067"/>
    </source>
</evidence>
<accession>A0ABT1XQK9</accession>
<sequence length="153" mass="16936">MSYEPPKTPRLVGKILAAAIVMLFVCVSVSAITPRLQDYYAARKVKQAMLTCGTEHGLTPEWVDATSTVTFDAEHRYFYAHSEGDRAFVDCLAKLVPESFDAGPYSDDCEDPKASLALSRIVSGQNYSPPAEYFSFSIIECTHESARLQEQSI</sequence>
<dbReference type="EMBL" id="JANKHH010000004">
    <property type="protein sequence ID" value="MCR2833945.1"/>
    <property type="molecule type" value="Genomic_DNA"/>
</dbReference>
<protein>
    <submittedName>
        <fullName evidence="1">Uncharacterized protein</fullName>
    </submittedName>
</protein>
<dbReference type="RefSeq" id="WP_257595724.1">
    <property type="nucleotide sequence ID" value="NZ_JANKHH010000004.1"/>
</dbReference>
<keyword evidence="2" id="KW-1185">Reference proteome</keyword>